<dbReference type="Proteomes" id="UP000093197">
    <property type="component" value="Unassembled WGS sequence"/>
</dbReference>
<evidence type="ECO:0000313" key="3">
    <source>
        <dbReference type="Proteomes" id="UP000093197"/>
    </source>
</evidence>
<sequence>MKRILTLSITLIFTILCLQACGKEDDNQDEYLKEFNLPKGVTKVTVTWKNDENPNKNALLAGFLNGDMWFAAYNDRKEQIFEYTAPMIRGFNQKYYLEFGEVEERNIEFIGLGDFIMKDDGIILLVNYGGPSEIISTLRGKEKRIYYNRYDNSVISFKDWNNEYFITLGYNNHFLLDNNCDEIKKIPLEYNFLNKLIPIDNISGLNISYPSVSLVNITNGNYIWEYQHKMYSEEFVVKNKSININGDMISFIFDIVYRNGDKETESFKLNKLTGELINETDGIN</sequence>
<dbReference type="EMBL" id="LIDT01000023">
    <property type="protein sequence ID" value="OCR31900.1"/>
    <property type="molecule type" value="Genomic_DNA"/>
</dbReference>
<gene>
    <name evidence="2" type="ORF">AC094_18910</name>
</gene>
<organism evidence="2 3">
    <name type="scientific">Bacteroides fragilis</name>
    <dbReference type="NCBI Taxonomy" id="817"/>
    <lineage>
        <taxon>Bacteria</taxon>
        <taxon>Pseudomonadati</taxon>
        <taxon>Bacteroidota</taxon>
        <taxon>Bacteroidia</taxon>
        <taxon>Bacteroidales</taxon>
        <taxon>Bacteroidaceae</taxon>
        <taxon>Bacteroides</taxon>
    </lineage>
</organism>
<evidence type="ECO:0000313" key="2">
    <source>
        <dbReference type="EMBL" id="OCR31900.1"/>
    </source>
</evidence>
<protein>
    <recommendedName>
        <fullName evidence="4">Lipoprotein</fullName>
    </recommendedName>
</protein>
<dbReference type="AlphaFoldDB" id="A0A853PVP0"/>
<dbReference type="RefSeq" id="WP_032579768.1">
    <property type="nucleotide sequence ID" value="NZ_JAPUBH010000013.1"/>
</dbReference>
<keyword evidence="1" id="KW-0732">Signal</keyword>
<accession>A0A853PVP0</accession>
<reference evidence="2 3" key="1">
    <citation type="journal article" date="2016" name="PLoS ONE">
        <title>Genomic Diversity of Enterotoxigenic Strains of Bacteroides fragilis.</title>
        <authorList>
            <person name="Pierce J.V."/>
            <person name="Bernstein H.D."/>
        </authorList>
    </citation>
    <scope>NUCLEOTIDE SEQUENCE [LARGE SCALE GENOMIC DNA]</scope>
    <source>
        <strain evidence="2 3">20793-3</strain>
    </source>
</reference>
<evidence type="ECO:0000256" key="1">
    <source>
        <dbReference type="SAM" id="SignalP"/>
    </source>
</evidence>
<name>A0A853PVP0_BACFG</name>
<feature type="signal peptide" evidence="1">
    <location>
        <begin position="1"/>
        <end position="20"/>
    </location>
</feature>
<comment type="caution">
    <text evidence="2">The sequence shown here is derived from an EMBL/GenBank/DDBJ whole genome shotgun (WGS) entry which is preliminary data.</text>
</comment>
<evidence type="ECO:0008006" key="4">
    <source>
        <dbReference type="Google" id="ProtNLM"/>
    </source>
</evidence>
<feature type="chain" id="PRO_5032801134" description="Lipoprotein" evidence="1">
    <location>
        <begin position="21"/>
        <end position="284"/>
    </location>
</feature>
<proteinExistence type="predicted"/>